<dbReference type="InterPro" id="IPR028082">
    <property type="entry name" value="Peripla_BP_I"/>
</dbReference>
<dbReference type="EMBL" id="CP003237">
    <property type="protein sequence ID" value="AFK55567.1"/>
    <property type="molecule type" value="Genomic_DNA"/>
</dbReference>
<organism evidence="5 6">
    <name type="scientific">Tistrella mobilis (strain KA081020-065)</name>
    <dbReference type="NCBI Taxonomy" id="1110502"/>
    <lineage>
        <taxon>Bacteria</taxon>
        <taxon>Pseudomonadati</taxon>
        <taxon>Pseudomonadota</taxon>
        <taxon>Alphaproteobacteria</taxon>
        <taxon>Geminicoccales</taxon>
        <taxon>Geminicoccaceae</taxon>
        <taxon>Tistrella</taxon>
    </lineage>
</organism>
<evidence type="ECO:0000259" key="4">
    <source>
        <dbReference type="Pfam" id="PF13458"/>
    </source>
</evidence>
<dbReference type="CDD" id="cd06334">
    <property type="entry name" value="PBP1_ABC_ligand_binding-like"/>
    <property type="match status" value="1"/>
</dbReference>
<evidence type="ECO:0000313" key="6">
    <source>
        <dbReference type="Proteomes" id="UP000005258"/>
    </source>
</evidence>
<gene>
    <name evidence="5" type="ordered locus">TMO_a0164</name>
</gene>
<reference evidence="5 6" key="1">
    <citation type="journal article" date="2012" name="J. Am. Chem. Soc.">
        <title>Bacterial biosynthesis and maturation of the didemnin anti-cancer agents.</title>
        <authorList>
            <person name="Xu Y."/>
            <person name="Kersten R.D."/>
            <person name="Nam S.J."/>
            <person name="Lu L."/>
            <person name="Al-Suwailem A.M."/>
            <person name="Zheng H."/>
            <person name="Fenical W."/>
            <person name="Dorrestein P.C."/>
            <person name="Moore B.S."/>
            <person name="Qian P.Y."/>
        </authorList>
    </citation>
    <scope>NUCLEOTIDE SEQUENCE [LARGE SCALE GENOMIC DNA]</scope>
    <source>
        <strain evidence="5 6">KA081020-065</strain>
    </source>
</reference>
<sequence>MGVLSRMAGLGLGLGLTLGLGAALVAGSAAAQDADTVVKFGMPQDFTAVYTFVTSEYNQGQRDYLSLVNGRGGVGGVTFEALVLDHGNQPQRGIEAYERLKKAGVLTVDALSTPVSRALVPRAMADHMNLLTTFSGRSDAADGTTFPWVIPMSPMYWSQAAAVVSYMNQVSEGGLKGKKLAYVYIDSPFGREPLPVLNALAEADGFELGTFPYPSPGSEQSAVWTQVRRFRPDWTIIWGGGIGQTVALREAVRNGIPRDRLATGVWLSESDAEIVGREQAKGVLKFEAVASGREPKIIADILAEVVAKGKGAGPEEKVGTAYYNMGVGMMAMVVEGVRLALAADPTLPLTAERLNAGLTSIRDFDAEGLLPPTTLTPEDHQGGGAGRMAAWDGTRWVAKTDWFAAHQDLVWKLVRAEAEHYRKTGE</sequence>
<comment type="similarity">
    <text evidence="1">Belongs to the leucine-binding protein family.</text>
</comment>
<protein>
    <submittedName>
        <fullName evidence="5">Branched-chain amino acid transport system substrate-binding protein</fullName>
    </submittedName>
</protein>
<dbReference type="PANTHER" id="PTHR47235">
    <property type="entry name" value="BLR6548 PROTEIN"/>
    <property type="match status" value="1"/>
</dbReference>
<dbReference type="RefSeq" id="WP_014747244.1">
    <property type="nucleotide sequence ID" value="NC_017957.2"/>
</dbReference>
<dbReference type="AlphaFoldDB" id="I3TS29"/>
<dbReference type="SUPFAM" id="SSF53822">
    <property type="entry name" value="Periplasmic binding protein-like I"/>
    <property type="match status" value="1"/>
</dbReference>
<evidence type="ECO:0000256" key="1">
    <source>
        <dbReference type="ARBA" id="ARBA00010062"/>
    </source>
</evidence>
<feature type="chain" id="PRO_5003680285" evidence="3">
    <location>
        <begin position="32"/>
        <end position="426"/>
    </location>
</feature>
<evidence type="ECO:0000313" key="5">
    <source>
        <dbReference type="EMBL" id="AFK55567.1"/>
    </source>
</evidence>
<name>I3TS29_TISMK</name>
<geneLocation type="plasmid" evidence="5 6">
    <name>pTM1</name>
</geneLocation>
<feature type="domain" description="Leucine-binding protein" evidence="4">
    <location>
        <begin position="38"/>
        <end position="392"/>
    </location>
</feature>
<dbReference type="PANTHER" id="PTHR47235:SF1">
    <property type="entry name" value="BLR6548 PROTEIN"/>
    <property type="match status" value="1"/>
</dbReference>
<dbReference type="HOGENOM" id="CLU_050369_0_0_5"/>
<evidence type="ECO:0000256" key="3">
    <source>
        <dbReference type="SAM" id="SignalP"/>
    </source>
</evidence>
<dbReference type="Gene3D" id="3.40.50.2300">
    <property type="match status" value="2"/>
</dbReference>
<dbReference type="Pfam" id="PF13458">
    <property type="entry name" value="Peripla_BP_6"/>
    <property type="match status" value="1"/>
</dbReference>
<evidence type="ECO:0000256" key="2">
    <source>
        <dbReference type="ARBA" id="ARBA00022729"/>
    </source>
</evidence>
<keyword evidence="5" id="KW-0614">Plasmid</keyword>
<dbReference type="Proteomes" id="UP000005258">
    <property type="component" value="Plasmid pTM1"/>
</dbReference>
<keyword evidence="6" id="KW-1185">Reference proteome</keyword>
<feature type="signal peptide" evidence="3">
    <location>
        <begin position="1"/>
        <end position="31"/>
    </location>
</feature>
<keyword evidence="2 3" id="KW-0732">Signal</keyword>
<dbReference type="InterPro" id="IPR028081">
    <property type="entry name" value="Leu-bd"/>
</dbReference>
<accession>I3TS29</accession>
<proteinExistence type="inferred from homology"/>
<dbReference type="KEGG" id="tmo:TMO_a0164"/>